<evidence type="ECO:0000256" key="1">
    <source>
        <dbReference type="SAM" id="MobiDB-lite"/>
    </source>
</evidence>
<dbReference type="PANTHER" id="PTHR36756">
    <property type="entry name" value="EXPRESSED PROTEIN"/>
    <property type="match status" value="1"/>
</dbReference>
<organism evidence="2 3">
    <name type="scientific">Linum trigynum</name>
    <dbReference type="NCBI Taxonomy" id="586398"/>
    <lineage>
        <taxon>Eukaryota</taxon>
        <taxon>Viridiplantae</taxon>
        <taxon>Streptophyta</taxon>
        <taxon>Embryophyta</taxon>
        <taxon>Tracheophyta</taxon>
        <taxon>Spermatophyta</taxon>
        <taxon>Magnoliopsida</taxon>
        <taxon>eudicotyledons</taxon>
        <taxon>Gunneridae</taxon>
        <taxon>Pentapetalae</taxon>
        <taxon>rosids</taxon>
        <taxon>fabids</taxon>
        <taxon>Malpighiales</taxon>
        <taxon>Linaceae</taxon>
        <taxon>Linum</taxon>
    </lineage>
</organism>
<proteinExistence type="predicted"/>
<name>A0AAV2DF94_9ROSI</name>
<protein>
    <submittedName>
        <fullName evidence="2">Uncharacterized protein</fullName>
    </submittedName>
</protein>
<evidence type="ECO:0000313" key="2">
    <source>
        <dbReference type="EMBL" id="CAL1371776.1"/>
    </source>
</evidence>
<evidence type="ECO:0000313" key="3">
    <source>
        <dbReference type="Proteomes" id="UP001497516"/>
    </source>
</evidence>
<reference evidence="2 3" key="1">
    <citation type="submission" date="2024-04" db="EMBL/GenBank/DDBJ databases">
        <authorList>
            <person name="Fracassetti M."/>
        </authorList>
    </citation>
    <scope>NUCLEOTIDE SEQUENCE [LARGE SCALE GENOMIC DNA]</scope>
</reference>
<dbReference type="EMBL" id="OZ034815">
    <property type="protein sequence ID" value="CAL1371776.1"/>
    <property type="molecule type" value="Genomic_DNA"/>
</dbReference>
<sequence length="238" mass="25534">MAESTRRLPSWMLTTPPPAASSDADEQQPKTNTSKGGHLKVSPRNGNAKKRKKADRGETAVSQTTPGGDGVSITVEPPGDDRLLTVQDLVAIAEEYVRAANDVGSEKNPSIKGERRSRAVSSGIDLQGGVTVNKHNSPNASCSSMQKSTAEQIPETVSTAGDPAQDMLHLFLGPLLAKPVTNEKNDVSSRMDLDFAFDAMRHSHNHVEAAAVPPLKEKKKSSLRDKVSGLTKEIWADF</sequence>
<gene>
    <name evidence="2" type="ORF">LTRI10_LOCUS13821</name>
</gene>
<dbReference type="Proteomes" id="UP001497516">
    <property type="component" value="Chromosome 2"/>
</dbReference>
<keyword evidence="3" id="KW-1185">Reference proteome</keyword>
<accession>A0AAV2DF94</accession>
<feature type="region of interest" description="Disordered" evidence="1">
    <location>
        <begin position="1"/>
        <end position="81"/>
    </location>
</feature>
<dbReference type="PANTHER" id="PTHR36756:SF1">
    <property type="entry name" value="EXPRESSED PROTEIN"/>
    <property type="match status" value="1"/>
</dbReference>
<dbReference type="AlphaFoldDB" id="A0AAV2DF94"/>